<sequence>HQRVVVTLSNRGFVKRVPSHLYTLQHRGGKGIKGMETRENDAVRLLVVADTHDSLLFFTNRGKVFCLKCYEIPAGSSRTAKGMAVINLFPIAEGERVTDVVSVADFTQDAYLLMATRLGEIKKTALDKFASVRSSGLIAMDVEKGDELVAARLATDKDDVMMITQKGQSIRFAVSGVRASLRTSGGVCGIRLGSDDQAVSMEVASPKAFLLVVTANGFGKLTPISGYPRQKRAGSGVRTFKLTEKTDEVVAAKLTSLSQQVMIISADGIVIRTPAKERDPKKGITIQGRSTQGVKLMKLAEGDRVVAIACLASS</sequence>
<dbReference type="GO" id="GO:0003677">
    <property type="term" value="F:DNA binding"/>
    <property type="evidence" value="ECO:0007669"/>
    <property type="project" value="InterPro"/>
</dbReference>
<dbReference type="AlphaFoldDB" id="X1KK03"/>
<feature type="non-terminal residue" evidence="1">
    <location>
        <position position="1"/>
    </location>
</feature>
<evidence type="ECO:0000313" key="1">
    <source>
        <dbReference type="EMBL" id="GAH93935.1"/>
    </source>
</evidence>
<dbReference type="GO" id="GO:0009330">
    <property type="term" value="C:DNA topoisomerase type II (double strand cut, ATP-hydrolyzing) complex"/>
    <property type="evidence" value="ECO:0007669"/>
    <property type="project" value="TreeGrafter"/>
</dbReference>
<dbReference type="PANTHER" id="PTHR43493:SF5">
    <property type="entry name" value="DNA GYRASE SUBUNIT A, CHLOROPLASTIC_MITOCHONDRIAL"/>
    <property type="match status" value="1"/>
</dbReference>
<dbReference type="EMBL" id="BARV01002596">
    <property type="protein sequence ID" value="GAH93935.1"/>
    <property type="molecule type" value="Genomic_DNA"/>
</dbReference>
<dbReference type="InterPro" id="IPR035516">
    <property type="entry name" value="Gyrase/topoIV_suA_C"/>
</dbReference>
<accession>X1KK03</accession>
<reference evidence="1" key="1">
    <citation type="journal article" date="2014" name="Front. Microbiol.">
        <title>High frequency of phylogenetically diverse reductive dehalogenase-homologous genes in deep subseafloor sedimentary metagenomes.</title>
        <authorList>
            <person name="Kawai M."/>
            <person name="Futagami T."/>
            <person name="Toyoda A."/>
            <person name="Takaki Y."/>
            <person name="Nishi S."/>
            <person name="Hori S."/>
            <person name="Arai W."/>
            <person name="Tsubouchi T."/>
            <person name="Morono Y."/>
            <person name="Uchiyama I."/>
            <person name="Ito T."/>
            <person name="Fujiyama A."/>
            <person name="Inagaki F."/>
            <person name="Takami H."/>
        </authorList>
    </citation>
    <scope>NUCLEOTIDE SEQUENCE</scope>
    <source>
        <strain evidence="1">Expedition CK06-06</strain>
    </source>
</reference>
<organism evidence="1">
    <name type="scientific">marine sediment metagenome</name>
    <dbReference type="NCBI Taxonomy" id="412755"/>
    <lineage>
        <taxon>unclassified sequences</taxon>
        <taxon>metagenomes</taxon>
        <taxon>ecological metagenomes</taxon>
    </lineage>
</organism>
<comment type="caution">
    <text evidence="1">The sequence shown here is derived from an EMBL/GenBank/DDBJ whole genome shotgun (WGS) entry which is preliminary data.</text>
</comment>
<dbReference type="Pfam" id="PF03989">
    <property type="entry name" value="DNA_gyraseA_C"/>
    <property type="match status" value="6"/>
</dbReference>
<dbReference type="GO" id="GO:0005737">
    <property type="term" value="C:cytoplasm"/>
    <property type="evidence" value="ECO:0007669"/>
    <property type="project" value="TreeGrafter"/>
</dbReference>
<dbReference type="InterPro" id="IPR050220">
    <property type="entry name" value="Type_II_DNA_Topoisomerases"/>
</dbReference>
<gene>
    <name evidence="1" type="ORF">S06H3_06632</name>
</gene>
<name>X1KK03_9ZZZZ</name>
<protein>
    <recommendedName>
        <fullName evidence="2">DNA gyrase subunit A</fullName>
    </recommendedName>
</protein>
<dbReference type="SUPFAM" id="SSF101904">
    <property type="entry name" value="GyrA/ParC C-terminal domain-like"/>
    <property type="match status" value="1"/>
</dbReference>
<evidence type="ECO:0008006" key="2">
    <source>
        <dbReference type="Google" id="ProtNLM"/>
    </source>
</evidence>
<dbReference type="Gene3D" id="2.120.10.90">
    <property type="entry name" value="DNA gyrase/topoisomerase IV, subunit A, C-terminal"/>
    <property type="match status" value="1"/>
</dbReference>
<proteinExistence type="predicted"/>
<dbReference type="InterPro" id="IPR006691">
    <property type="entry name" value="GyrA/parC_rep"/>
</dbReference>
<dbReference type="PANTHER" id="PTHR43493">
    <property type="entry name" value="DNA GYRASE/TOPOISOMERASE SUBUNIT A"/>
    <property type="match status" value="1"/>
</dbReference>
<dbReference type="GO" id="GO:0006265">
    <property type="term" value="P:DNA topological change"/>
    <property type="evidence" value="ECO:0007669"/>
    <property type="project" value="InterPro"/>
</dbReference>
<dbReference type="GO" id="GO:0003918">
    <property type="term" value="F:DNA topoisomerase type II (double strand cut, ATP-hydrolyzing) activity"/>
    <property type="evidence" value="ECO:0007669"/>
    <property type="project" value="TreeGrafter"/>
</dbReference>
<dbReference type="GO" id="GO:0005524">
    <property type="term" value="F:ATP binding"/>
    <property type="evidence" value="ECO:0007669"/>
    <property type="project" value="InterPro"/>
</dbReference>